<comment type="caution">
    <text evidence="2">The sequence shown here is derived from an EMBL/GenBank/DDBJ whole genome shotgun (WGS) entry which is preliminary data.</text>
</comment>
<sequence length="264" mass="28980">MSLRERAASADEQEWPPAASTDGVYAGDRPVAHAPVDELPDIEYTGAIADVDQVPVHTAWARVMADVQSVGKGDRFQAQGQGNYQYRGVDRVLNAVGPALRRHGVMVIPTRTEANYRDVLTSNNKKMRECTVTVTYSIRGPRGDEMPAQSCGESMDSGDKGTTKACTVAYRNLLITALSIPTRDPRLDAEASNHERAESPAPKPTEYRDEITDPRTSLGRLRQIRAELTQHRMGAAQVVNEVGDEEGLLDLVNRIGRQRQEAGQ</sequence>
<keyword evidence="3" id="KW-1185">Reference proteome</keyword>
<feature type="compositionally biased region" description="Basic and acidic residues" evidence="1">
    <location>
        <begin position="187"/>
        <end position="198"/>
    </location>
</feature>
<reference evidence="2 3" key="1">
    <citation type="submission" date="2021-01" db="EMBL/GenBank/DDBJ databases">
        <title>Draft genome sequence of Micromonospora sp. strain STR1s_6.</title>
        <authorList>
            <person name="Karlyshev A."/>
            <person name="Jawad R."/>
        </authorList>
    </citation>
    <scope>NUCLEOTIDE SEQUENCE [LARGE SCALE GENOMIC DNA]</scope>
    <source>
        <strain evidence="2 3">STR1S-6</strain>
    </source>
</reference>
<feature type="region of interest" description="Disordered" evidence="1">
    <location>
        <begin position="1"/>
        <end position="31"/>
    </location>
</feature>
<accession>A0ABS1YCK3</accession>
<protein>
    <submittedName>
        <fullName evidence="2">ERF family protein</fullName>
    </submittedName>
</protein>
<evidence type="ECO:0000313" key="2">
    <source>
        <dbReference type="EMBL" id="MBM0275134.1"/>
    </source>
</evidence>
<gene>
    <name evidence="2" type="ORF">JM949_06505</name>
</gene>
<dbReference type="Pfam" id="PF04404">
    <property type="entry name" value="ERF"/>
    <property type="match status" value="1"/>
</dbReference>
<dbReference type="Proteomes" id="UP000622245">
    <property type="component" value="Unassembled WGS sequence"/>
</dbReference>
<feature type="region of interest" description="Disordered" evidence="1">
    <location>
        <begin position="187"/>
        <end position="217"/>
    </location>
</feature>
<dbReference type="EMBL" id="JAEVHL010000017">
    <property type="protein sequence ID" value="MBM0275134.1"/>
    <property type="molecule type" value="Genomic_DNA"/>
</dbReference>
<evidence type="ECO:0000313" key="3">
    <source>
        <dbReference type="Proteomes" id="UP000622245"/>
    </source>
</evidence>
<dbReference type="RefSeq" id="WP_203147540.1">
    <property type="nucleotide sequence ID" value="NZ_JAEVHL010000017.1"/>
</dbReference>
<organism evidence="2 3">
    <name type="scientific">Micromonospora tarensis</name>
    <dbReference type="NCBI Taxonomy" id="2806100"/>
    <lineage>
        <taxon>Bacteria</taxon>
        <taxon>Bacillati</taxon>
        <taxon>Actinomycetota</taxon>
        <taxon>Actinomycetes</taxon>
        <taxon>Micromonosporales</taxon>
        <taxon>Micromonosporaceae</taxon>
        <taxon>Micromonospora</taxon>
    </lineage>
</organism>
<proteinExistence type="predicted"/>
<evidence type="ECO:0000256" key="1">
    <source>
        <dbReference type="SAM" id="MobiDB-lite"/>
    </source>
</evidence>
<name>A0ABS1YCK3_9ACTN</name>
<dbReference type="InterPro" id="IPR007499">
    <property type="entry name" value="ERF_bacteria_virus"/>
</dbReference>